<dbReference type="EMBL" id="ACMP01000031">
    <property type="protein sequence ID" value="EEL72300.1"/>
    <property type="molecule type" value="Genomic_DNA"/>
</dbReference>
<dbReference type="AlphaFoldDB" id="C2XPQ0"/>
<organism evidence="1">
    <name type="scientific">Bacillus mycoides</name>
    <dbReference type="NCBI Taxonomy" id="1405"/>
    <lineage>
        <taxon>Bacteria</taxon>
        <taxon>Bacillati</taxon>
        <taxon>Bacillota</taxon>
        <taxon>Bacilli</taxon>
        <taxon>Bacillales</taxon>
        <taxon>Bacillaceae</taxon>
        <taxon>Bacillus</taxon>
        <taxon>Bacillus cereus group</taxon>
    </lineage>
</organism>
<dbReference type="HOGENOM" id="CLU_3304231_0_0_9"/>
<name>C2XPQ0_BACMY</name>
<reference evidence="1" key="1">
    <citation type="journal article" date="2012" name="Genome Res.">
        <title>Genomic characterization of the Bacillus cereus sensu lato species: Backdrop to the evolution of Bacillus anthracis.</title>
        <authorList>
            <person name="Zwick M.E."/>
            <person name="Joseph S.J."/>
            <person name="Didelot X."/>
            <person name="Chen P.E."/>
            <person name="Bishop-Lilly K.A."/>
            <person name="Stewart A.C."/>
            <person name="Willner K."/>
            <person name="Nolan N."/>
            <person name="Lentz S."/>
            <person name="Thomason M.K."/>
            <person name="Sozhamannan S."/>
            <person name="Mateczun A.J."/>
            <person name="Du L."/>
            <person name="Read T.D."/>
        </authorList>
    </citation>
    <scope>NUCLEOTIDE SEQUENCE [LARGE SCALE GENOMIC DNA]</scope>
    <source>
        <strain evidence="1">AH603</strain>
    </source>
</reference>
<proteinExistence type="predicted"/>
<gene>
    <name evidence="1" type="ORF">bcere0026_6530</name>
</gene>
<sequence length="39" mass="4882">MEQIVFLFFLDEERNIFSPLTTSFSYVSFWERREFILEN</sequence>
<protein>
    <submittedName>
        <fullName evidence="1">Uncharacterized protein</fullName>
    </submittedName>
</protein>
<dbReference type="Proteomes" id="UP000001753">
    <property type="component" value="Chromosome"/>
</dbReference>
<evidence type="ECO:0000313" key="1">
    <source>
        <dbReference type="EMBL" id="EEL72300.1"/>
    </source>
</evidence>
<accession>C2XPQ0</accession>
<comment type="caution">
    <text evidence="1">The sequence shown here is derived from an EMBL/GenBank/DDBJ whole genome shotgun (WGS) entry which is preliminary data.</text>
</comment>